<evidence type="ECO:0000313" key="2">
    <source>
        <dbReference type="EMBL" id="GCA65195.1"/>
    </source>
</evidence>
<dbReference type="EMBL" id="BDIP01010127">
    <property type="protein sequence ID" value="GCA65195.1"/>
    <property type="molecule type" value="Genomic_DNA"/>
</dbReference>
<organism evidence="2 3">
    <name type="scientific">Kipferlia bialata</name>
    <dbReference type="NCBI Taxonomy" id="797122"/>
    <lineage>
        <taxon>Eukaryota</taxon>
        <taxon>Metamonada</taxon>
        <taxon>Carpediemonas-like organisms</taxon>
        <taxon>Kipferlia</taxon>
    </lineage>
</organism>
<keyword evidence="3" id="KW-1185">Reference proteome</keyword>
<protein>
    <submittedName>
        <fullName evidence="2">Uncharacterized protein</fullName>
    </submittedName>
</protein>
<evidence type="ECO:0000256" key="1">
    <source>
        <dbReference type="SAM" id="MobiDB-lite"/>
    </source>
</evidence>
<feature type="non-terminal residue" evidence="2">
    <location>
        <position position="1"/>
    </location>
</feature>
<accession>A0A391NVN2</accession>
<comment type="caution">
    <text evidence="2">The sequence shown here is derived from an EMBL/GenBank/DDBJ whole genome shotgun (WGS) entry which is preliminary data.</text>
</comment>
<reference evidence="2 3" key="1">
    <citation type="journal article" date="2018" name="PLoS ONE">
        <title>The draft genome of Kipferlia bialata reveals reductive genome evolution in fornicate parasites.</title>
        <authorList>
            <person name="Tanifuji G."/>
            <person name="Takabayashi S."/>
            <person name="Kume K."/>
            <person name="Takagi M."/>
            <person name="Nakayama T."/>
            <person name="Kamikawa R."/>
            <person name="Inagaki Y."/>
            <person name="Hashimoto T."/>
        </authorList>
    </citation>
    <scope>NUCLEOTIDE SEQUENCE [LARGE SCALE GENOMIC DNA]</scope>
    <source>
        <strain evidence="2">NY0173</strain>
    </source>
</reference>
<dbReference type="Proteomes" id="UP000265618">
    <property type="component" value="Unassembled WGS sequence"/>
</dbReference>
<sequence>VSMRPVSFECLPYVTQHLRGALKEFPRASKSAVAKATVCLTAWTKGVALTLPKPVLLPPTPIPEPEPEPEPEPSEEESSEPEQITFEDADSQTVTIVHPNKHIFQTLEEELANLNALLR</sequence>
<dbReference type="AlphaFoldDB" id="A0A391NVN2"/>
<proteinExistence type="predicted"/>
<feature type="region of interest" description="Disordered" evidence="1">
    <location>
        <begin position="53"/>
        <end position="92"/>
    </location>
</feature>
<gene>
    <name evidence="2" type="ORF">KIPB_016498</name>
</gene>
<feature type="compositionally biased region" description="Pro residues" evidence="1">
    <location>
        <begin position="55"/>
        <end position="64"/>
    </location>
</feature>
<feature type="compositionally biased region" description="Acidic residues" evidence="1">
    <location>
        <begin position="65"/>
        <end position="90"/>
    </location>
</feature>
<evidence type="ECO:0000313" key="3">
    <source>
        <dbReference type="Proteomes" id="UP000265618"/>
    </source>
</evidence>
<name>A0A391NVN2_9EUKA</name>